<evidence type="ECO:0000313" key="1">
    <source>
        <dbReference type="EMBL" id="KAJ8620325.1"/>
    </source>
</evidence>
<dbReference type="Proteomes" id="UP001234297">
    <property type="component" value="Chromosome 9"/>
</dbReference>
<sequence length="80" mass="9105">MVRVEETTSPNKSEREPSTEDQMNEVNLGSSENPRPVLISSSLNREERDAYIEPLKKFKDVFVWSYKEMSGLDPSVAVTV</sequence>
<reference evidence="1 2" key="1">
    <citation type="journal article" date="2022" name="Hortic Res">
        <title>A haplotype resolved chromosomal level avocado genome allows analysis of novel avocado genes.</title>
        <authorList>
            <person name="Nath O."/>
            <person name="Fletcher S.J."/>
            <person name="Hayward A."/>
            <person name="Shaw L.M."/>
            <person name="Masouleh A.K."/>
            <person name="Furtado A."/>
            <person name="Henry R.J."/>
            <person name="Mitter N."/>
        </authorList>
    </citation>
    <scope>NUCLEOTIDE SEQUENCE [LARGE SCALE GENOMIC DNA]</scope>
    <source>
        <strain evidence="2">cv. Hass</strain>
    </source>
</reference>
<dbReference type="EMBL" id="CM056817">
    <property type="protein sequence ID" value="KAJ8620325.1"/>
    <property type="molecule type" value="Genomic_DNA"/>
</dbReference>
<keyword evidence="2" id="KW-1185">Reference proteome</keyword>
<name>A0ACC2KGQ0_PERAE</name>
<proteinExistence type="predicted"/>
<evidence type="ECO:0000313" key="2">
    <source>
        <dbReference type="Proteomes" id="UP001234297"/>
    </source>
</evidence>
<comment type="caution">
    <text evidence="1">The sequence shown here is derived from an EMBL/GenBank/DDBJ whole genome shotgun (WGS) entry which is preliminary data.</text>
</comment>
<organism evidence="1 2">
    <name type="scientific">Persea americana</name>
    <name type="common">Avocado</name>
    <dbReference type="NCBI Taxonomy" id="3435"/>
    <lineage>
        <taxon>Eukaryota</taxon>
        <taxon>Viridiplantae</taxon>
        <taxon>Streptophyta</taxon>
        <taxon>Embryophyta</taxon>
        <taxon>Tracheophyta</taxon>
        <taxon>Spermatophyta</taxon>
        <taxon>Magnoliopsida</taxon>
        <taxon>Magnoliidae</taxon>
        <taxon>Laurales</taxon>
        <taxon>Lauraceae</taxon>
        <taxon>Persea</taxon>
    </lineage>
</organism>
<protein>
    <submittedName>
        <fullName evidence="1">Uncharacterized protein</fullName>
    </submittedName>
</protein>
<accession>A0ACC2KGQ0</accession>
<gene>
    <name evidence="1" type="ORF">MRB53_028854</name>
</gene>